<keyword evidence="12 17" id="KW-0862">Zinc</keyword>
<comment type="function">
    <text evidence="17">Catalyzes the conversion of 3-deoxy-D-arabino-heptulosonate 7-phosphate (DAHP) to dehydroquinate (DHQ).</text>
</comment>
<keyword evidence="11 17" id="KW-0547">Nucleotide-binding</keyword>
<feature type="domain" description="3-dehydroquinate synthase N-terminal" evidence="18">
    <location>
        <begin position="69"/>
        <end position="179"/>
    </location>
</feature>
<evidence type="ECO:0000256" key="4">
    <source>
        <dbReference type="ARBA" id="ARBA00004661"/>
    </source>
</evidence>
<feature type="binding site" evidence="17">
    <location>
        <begin position="170"/>
        <end position="173"/>
    </location>
    <ligand>
        <name>NAD(+)</name>
        <dbReference type="ChEBI" id="CHEBI:57540"/>
    </ligand>
</feature>
<dbReference type="Proteomes" id="UP001165492">
    <property type="component" value="Unassembled WGS sequence"/>
</dbReference>
<feature type="binding site" evidence="17">
    <location>
        <begin position="130"/>
        <end position="131"/>
    </location>
    <ligand>
        <name>NAD(+)</name>
        <dbReference type="ChEBI" id="CHEBI:57540"/>
    </ligand>
</feature>
<proteinExistence type="inferred from homology"/>
<dbReference type="HAMAP" id="MF_00110">
    <property type="entry name" value="DHQ_synthase"/>
    <property type="match status" value="1"/>
</dbReference>
<comment type="subcellular location">
    <subcellularLocation>
        <location evidence="3 17">Cytoplasm</location>
    </subcellularLocation>
</comment>
<evidence type="ECO:0000256" key="5">
    <source>
        <dbReference type="ARBA" id="ARBA00005412"/>
    </source>
</evidence>
<keyword evidence="9 17" id="KW-0028">Amino-acid biosynthesis</keyword>
<keyword evidence="8 17" id="KW-0963">Cytoplasm</keyword>
<reference evidence="20" key="1">
    <citation type="submission" date="2021-11" db="EMBL/GenBank/DDBJ databases">
        <title>Description of a new species Pelosinus isolated from the bottom sediments of Lake Baikal.</title>
        <authorList>
            <person name="Zakharyuk A."/>
        </authorList>
    </citation>
    <scope>NUCLEOTIDE SEQUENCE</scope>
    <source>
        <strain evidence="20">Bkl1</strain>
    </source>
</reference>
<feature type="binding site" evidence="17">
    <location>
        <position position="248"/>
    </location>
    <ligand>
        <name>Zn(2+)</name>
        <dbReference type="ChEBI" id="CHEBI:29105"/>
    </ligand>
</feature>
<feature type="binding site" evidence="17">
    <location>
        <position position="185"/>
    </location>
    <ligand>
        <name>Zn(2+)</name>
        <dbReference type="ChEBI" id="CHEBI:29105"/>
    </ligand>
</feature>
<evidence type="ECO:0000256" key="2">
    <source>
        <dbReference type="ARBA" id="ARBA00001911"/>
    </source>
</evidence>
<dbReference type="Pfam" id="PF01761">
    <property type="entry name" value="DHQ_synthase"/>
    <property type="match status" value="1"/>
</dbReference>
<feature type="binding site" evidence="17">
    <location>
        <position position="152"/>
    </location>
    <ligand>
        <name>NAD(+)</name>
        <dbReference type="ChEBI" id="CHEBI:57540"/>
    </ligand>
</feature>
<dbReference type="InterPro" id="IPR030963">
    <property type="entry name" value="DHQ_synth_fam"/>
</dbReference>
<keyword evidence="10 17" id="KW-0479">Metal-binding</keyword>
<comment type="caution">
    <text evidence="17">Lacks conserved residue(s) required for the propagation of feature annotation.</text>
</comment>
<dbReference type="PANTHER" id="PTHR43622:SF7">
    <property type="entry name" value="3-DEHYDROQUINATE SYNTHASE, CHLOROPLASTIC"/>
    <property type="match status" value="1"/>
</dbReference>
<dbReference type="NCBIfam" id="TIGR01357">
    <property type="entry name" value="aroB"/>
    <property type="match status" value="1"/>
</dbReference>
<dbReference type="InterPro" id="IPR030960">
    <property type="entry name" value="DHQS/DOIS_N"/>
</dbReference>
<keyword evidence="15 17" id="KW-0456">Lyase</keyword>
<feature type="binding site" evidence="17">
    <location>
        <position position="265"/>
    </location>
    <ligand>
        <name>Zn(2+)</name>
        <dbReference type="ChEBI" id="CHEBI:29105"/>
    </ligand>
</feature>
<dbReference type="EC" id="4.2.3.4" evidence="6 17"/>
<evidence type="ECO:0000259" key="19">
    <source>
        <dbReference type="Pfam" id="PF24621"/>
    </source>
</evidence>
<evidence type="ECO:0000256" key="15">
    <source>
        <dbReference type="ARBA" id="ARBA00023239"/>
    </source>
</evidence>
<dbReference type="EMBL" id="JAJHJB010000003">
    <property type="protein sequence ID" value="MCC5464538.1"/>
    <property type="molecule type" value="Genomic_DNA"/>
</dbReference>
<evidence type="ECO:0000256" key="11">
    <source>
        <dbReference type="ARBA" id="ARBA00022741"/>
    </source>
</evidence>
<dbReference type="Gene3D" id="1.20.1090.10">
    <property type="entry name" value="Dehydroquinate synthase-like - alpha domain"/>
    <property type="match status" value="1"/>
</dbReference>
<evidence type="ECO:0000256" key="16">
    <source>
        <dbReference type="ARBA" id="ARBA00023285"/>
    </source>
</evidence>
<evidence type="ECO:0000259" key="18">
    <source>
        <dbReference type="Pfam" id="PF01761"/>
    </source>
</evidence>
<evidence type="ECO:0000256" key="7">
    <source>
        <dbReference type="ARBA" id="ARBA00017684"/>
    </source>
</evidence>
<evidence type="ECO:0000256" key="14">
    <source>
        <dbReference type="ARBA" id="ARBA00023141"/>
    </source>
</evidence>
<keyword evidence="16 17" id="KW-0170">Cobalt</keyword>
<feature type="domain" description="3-dehydroquinate synthase C-terminal" evidence="19">
    <location>
        <begin position="182"/>
        <end position="325"/>
    </location>
</feature>
<evidence type="ECO:0000256" key="9">
    <source>
        <dbReference type="ARBA" id="ARBA00022605"/>
    </source>
</evidence>
<evidence type="ECO:0000256" key="17">
    <source>
        <dbReference type="HAMAP-Rule" id="MF_00110"/>
    </source>
</evidence>
<dbReference type="PIRSF" id="PIRSF001455">
    <property type="entry name" value="DHQ_synth"/>
    <property type="match status" value="1"/>
</dbReference>
<keyword evidence="13 17" id="KW-0520">NAD</keyword>
<dbReference type="SUPFAM" id="SSF56796">
    <property type="entry name" value="Dehydroquinate synthase-like"/>
    <property type="match status" value="1"/>
</dbReference>
<evidence type="ECO:0000256" key="1">
    <source>
        <dbReference type="ARBA" id="ARBA00001393"/>
    </source>
</evidence>
<dbReference type="Pfam" id="PF24621">
    <property type="entry name" value="DHQS_C"/>
    <property type="match status" value="1"/>
</dbReference>
<sequence length="366" mass="40478">MVNVKVNLEKRSYNIHIDVSTSNLIGNFMQTMKVNKKILVISDTAVGNLYGIQMVELLIKDGFIAELYCVPPGEHSKNLDVAMELYTKAITLELDRNCAIVALGGGVIGDLSGFVAATYLRGVPFIQIPTSLLAQVDSSVGGKVAVNHPMGKNLIGAFYQPRMVLIDINFLSTLPNRELYTGLAEVIKYGMIADKKFFTYLCDHSRQILDKRPDVLTEIVRRSCEIKAWVVEQDECESSIRAILNFGHTIGHAIEADTNFSVYNHGEAVAIGMYGAALISNHLGMCSKATVDVLKHILLQFNLPVYAPECGIEDLFKLLYRDKKVLDNKITWVLLNDIGEVNLCNQVPENIVKLALAEITQSNTLS</sequence>
<dbReference type="PANTHER" id="PTHR43622">
    <property type="entry name" value="3-DEHYDROQUINATE SYNTHASE"/>
    <property type="match status" value="1"/>
</dbReference>
<protein>
    <recommendedName>
        <fullName evidence="7 17">3-dehydroquinate synthase</fullName>
        <shortName evidence="17">DHQS</shortName>
        <ecNumber evidence="6 17">4.2.3.4</ecNumber>
    </recommendedName>
</protein>
<evidence type="ECO:0000256" key="8">
    <source>
        <dbReference type="ARBA" id="ARBA00022490"/>
    </source>
</evidence>
<dbReference type="InterPro" id="IPR050071">
    <property type="entry name" value="Dehydroquinate_synthase"/>
</dbReference>
<comment type="catalytic activity">
    <reaction evidence="1 17">
        <text>7-phospho-2-dehydro-3-deoxy-D-arabino-heptonate = 3-dehydroquinate + phosphate</text>
        <dbReference type="Rhea" id="RHEA:21968"/>
        <dbReference type="ChEBI" id="CHEBI:32364"/>
        <dbReference type="ChEBI" id="CHEBI:43474"/>
        <dbReference type="ChEBI" id="CHEBI:58394"/>
        <dbReference type="EC" id="4.2.3.4"/>
    </reaction>
</comment>
<dbReference type="GO" id="GO:0003856">
    <property type="term" value="F:3-dehydroquinate synthase activity"/>
    <property type="evidence" value="ECO:0007669"/>
    <property type="project" value="UniProtKB-EC"/>
</dbReference>
<comment type="similarity">
    <text evidence="5 17">Belongs to the sugar phosphate cyclases superfamily. Dehydroquinate synthase family.</text>
</comment>
<evidence type="ECO:0000256" key="6">
    <source>
        <dbReference type="ARBA" id="ARBA00013031"/>
    </source>
</evidence>
<keyword evidence="21" id="KW-1185">Reference proteome</keyword>
<feature type="binding site" evidence="17">
    <location>
        <position position="143"/>
    </location>
    <ligand>
        <name>NAD(+)</name>
        <dbReference type="ChEBI" id="CHEBI:57540"/>
    </ligand>
</feature>
<evidence type="ECO:0000256" key="10">
    <source>
        <dbReference type="ARBA" id="ARBA00022723"/>
    </source>
</evidence>
<evidence type="ECO:0000256" key="12">
    <source>
        <dbReference type="ARBA" id="ARBA00022833"/>
    </source>
</evidence>
<evidence type="ECO:0000313" key="20">
    <source>
        <dbReference type="EMBL" id="MCC5464538.1"/>
    </source>
</evidence>
<dbReference type="RefSeq" id="WP_229533974.1">
    <property type="nucleotide sequence ID" value="NZ_JAJHJB010000003.1"/>
</dbReference>
<gene>
    <name evidence="17 20" type="primary">aroB</name>
    <name evidence="20" type="ORF">LMF89_04060</name>
</gene>
<comment type="cofactor">
    <cofactor evidence="2 17">
        <name>NAD(+)</name>
        <dbReference type="ChEBI" id="CHEBI:57540"/>
    </cofactor>
</comment>
<accession>A0ABS8HN05</accession>
<dbReference type="Gene3D" id="3.40.50.1970">
    <property type="match status" value="1"/>
</dbReference>
<comment type="pathway">
    <text evidence="4 17">Metabolic intermediate biosynthesis; chorismate biosynthesis; chorismate from D-erythrose 4-phosphate and phosphoenolpyruvate: step 2/7.</text>
</comment>
<evidence type="ECO:0000256" key="3">
    <source>
        <dbReference type="ARBA" id="ARBA00004496"/>
    </source>
</evidence>
<dbReference type="CDD" id="cd08195">
    <property type="entry name" value="DHQS"/>
    <property type="match status" value="1"/>
</dbReference>
<feature type="binding site" evidence="17">
    <location>
        <begin position="106"/>
        <end position="110"/>
    </location>
    <ligand>
        <name>NAD(+)</name>
        <dbReference type="ChEBI" id="CHEBI:57540"/>
    </ligand>
</feature>
<evidence type="ECO:0000256" key="13">
    <source>
        <dbReference type="ARBA" id="ARBA00023027"/>
    </source>
</evidence>
<keyword evidence="14 17" id="KW-0057">Aromatic amino acid biosynthesis</keyword>
<comment type="caution">
    <text evidence="20">The sequence shown here is derived from an EMBL/GenBank/DDBJ whole genome shotgun (WGS) entry which is preliminary data.</text>
</comment>
<dbReference type="InterPro" id="IPR016037">
    <property type="entry name" value="DHQ_synth_AroB"/>
</dbReference>
<dbReference type="InterPro" id="IPR056179">
    <property type="entry name" value="DHQS_C"/>
</dbReference>
<name>A0ABS8HN05_9FIRM</name>
<organism evidence="20 21">
    <name type="scientific">Pelosinus baikalensis</name>
    <dbReference type="NCBI Taxonomy" id="2892015"/>
    <lineage>
        <taxon>Bacteria</taxon>
        <taxon>Bacillati</taxon>
        <taxon>Bacillota</taxon>
        <taxon>Negativicutes</taxon>
        <taxon>Selenomonadales</taxon>
        <taxon>Sporomusaceae</taxon>
        <taxon>Pelosinus</taxon>
    </lineage>
</organism>
<evidence type="ECO:0000313" key="21">
    <source>
        <dbReference type="Proteomes" id="UP001165492"/>
    </source>
</evidence>
<comment type="cofactor">
    <cofactor evidence="17">
        <name>Co(2+)</name>
        <dbReference type="ChEBI" id="CHEBI:48828"/>
    </cofactor>
    <cofactor evidence="17">
        <name>Zn(2+)</name>
        <dbReference type="ChEBI" id="CHEBI:29105"/>
    </cofactor>
    <text evidence="17">Binds 1 divalent metal cation per subunit. Can use either Co(2+) or Zn(2+).</text>
</comment>